<evidence type="ECO:0000313" key="1">
    <source>
        <dbReference type="EMBL" id="JAH12320.1"/>
    </source>
</evidence>
<protein>
    <submittedName>
        <fullName evidence="1">Uncharacterized protein</fullName>
    </submittedName>
</protein>
<dbReference type="EMBL" id="GBXM01096257">
    <property type="protein sequence ID" value="JAH12320.1"/>
    <property type="molecule type" value="Transcribed_RNA"/>
</dbReference>
<dbReference type="AlphaFoldDB" id="A0A0E9Q7L8"/>
<proteinExistence type="predicted"/>
<sequence length="47" mass="5022">MKGNIKPDRHLTNTTVCHKIGDMVTSGRLWDVGAVPGGFARISVTSP</sequence>
<accession>A0A0E9Q7L8</accession>
<reference evidence="1" key="1">
    <citation type="submission" date="2014-11" db="EMBL/GenBank/DDBJ databases">
        <authorList>
            <person name="Amaro Gonzalez C."/>
        </authorList>
    </citation>
    <scope>NUCLEOTIDE SEQUENCE</scope>
</reference>
<organism evidence="1">
    <name type="scientific">Anguilla anguilla</name>
    <name type="common">European freshwater eel</name>
    <name type="synonym">Muraena anguilla</name>
    <dbReference type="NCBI Taxonomy" id="7936"/>
    <lineage>
        <taxon>Eukaryota</taxon>
        <taxon>Metazoa</taxon>
        <taxon>Chordata</taxon>
        <taxon>Craniata</taxon>
        <taxon>Vertebrata</taxon>
        <taxon>Euteleostomi</taxon>
        <taxon>Actinopterygii</taxon>
        <taxon>Neopterygii</taxon>
        <taxon>Teleostei</taxon>
        <taxon>Anguilliformes</taxon>
        <taxon>Anguillidae</taxon>
        <taxon>Anguilla</taxon>
    </lineage>
</organism>
<reference evidence="1" key="2">
    <citation type="journal article" date="2015" name="Fish Shellfish Immunol.">
        <title>Early steps in the European eel (Anguilla anguilla)-Vibrio vulnificus interaction in the gills: Role of the RtxA13 toxin.</title>
        <authorList>
            <person name="Callol A."/>
            <person name="Pajuelo D."/>
            <person name="Ebbesson L."/>
            <person name="Teles M."/>
            <person name="MacKenzie S."/>
            <person name="Amaro C."/>
        </authorList>
    </citation>
    <scope>NUCLEOTIDE SEQUENCE</scope>
</reference>
<name>A0A0E9Q7L8_ANGAN</name>